<comment type="subcellular location">
    <subcellularLocation>
        <location evidence="1">Nucleus</location>
    </subcellularLocation>
</comment>
<dbReference type="SUPFAM" id="SSF49417">
    <property type="entry name" value="p53-like transcription factors"/>
    <property type="match status" value="1"/>
</dbReference>
<keyword evidence="2" id="KW-0805">Transcription regulation</keyword>
<dbReference type="InterPro" id="IPR008967">
    <property type="entry name" value="p53-like_TF_DNA-bd_sf"/>
</dbReference>
<feature type="compositionally biased region" description="Polar residues" evidence="5">
    <location>
        <begin position="443"/>
        <end position="461"/>
    </location>
</feature>
<proteinExistence type="predicted"/>
<dbReference type="PROSITE" id="PS51062">
    <property type="entry name" value="RUNT"/>
    <property type="match status" value="1"/>
</dbReference>
<keyword evidence="7" id="KW-1185">Reference proteome</keyword>
<keyword evidence="4" id="KW-0539">Nucleus</keyword>
<feature type="domain" description="Runt" evidence="6">
    <location>
        <begin position="28"/>
        <end position="156"/>
    </location>
</feature>
<evidence type="ECO:0000259" key="6">
    <source>
        <dbReference type="PROSITE" id="PS51062"/>
    </source>
</evidence>
<organism evidence="7 8">
    <name type="scientific">Limulus polyphemus</name>
    <name type="common">Atlantic horseshoe crab</name>
    <dbReference type="NCBI Taxonomy" id="6850"/>
    <lineage>
        <taxon>Eukaryota</taxon>
        <taxon>Metazoa</taxon>
        <taxon>Ecdysozoa</taxon>
        <taxon>Arthropoda</taxon>
        <taxon>Chelicerata</taxon>
        <taxon>Merostomata</taxon>
        <taxon>Xiphosura</taxon>
        <taxon>Limulidae</taxon>
        <taxon>Limulus</taxon>
    </lineage>
</organism>
<dbReference type="RefSeq" id="XP_022247311.1">
    <property type="nucleotide sequence ID" value="XM_022391603.1"/>
</dbReference>
<accession>A0ABM1SUK5</accession>
<dbReference type="PANTHER" id="PTHR11950">
    <property type="entry name" value="RUNT RELATED"/>
    <property type="match status" value="1"/>
</dbReference>
<evidence type="ECO:0000256" key="2">
    <source>
        <dbReference type="ARBA" id="ARBA00023015"/>
    </source>
</evidence>
<dbReference type="Proteomes" id="UP000694941">
    <property type="component" value="Unplaced"/>
</dbReference>
<dbReference type="InterPro" id="IPR013524">
    <property type="entry name" value="Runt_dom"/>
</dbReference>
<sequence>MHLPTDLFGSSADTSDIMTDFLLPGERALHEALSEHPGELVRTGSPSLLCSSLPSHWRSNKTLPVSFKVVALADVSDGTVVTLRAGNDENFCAELRNSSAIMKNHVAKFNDLRFVGRSGRGKSLTITITLSTSPPQVASYTKAIKVTVDGPREPRSKTRQQQRRAFATSFSQWPTFLDPLREWEHLRRKATEQWTLEFPRRMPGAPGAPTALHLADPEHHWNPYALPYPSYLTSSSSMQRSIFPVPYVNNVSDEALPGNPHHSSNSIPLTTGLIERAGGGSFVASNDQNSGLALKRDSILRSGFNNTMSATTTDFYLSNRLSELRQGLGEINSTGMNYQTNNSGASCLSVSHRGYGLLASHSSYNNGNGIATATAGMYLSSPVVSPSLLYPQLYSNVSQSQIHPSLHLLGNELKSAVDITLATQQQYHNEKLVASLTNLEGSRTHSGSIDSMMHSENSSGENKQRTRITRAERGNALFGVTYEPNDLTLWRPY</sequence>
<dbReference type="PRINTS" id="PR00967">
    <property type="entry name" value="ONCOGENEAML1"/>
</dbReference>
<dbReference type="PANTHER" id="PTHR11950:SF31">
    <property type="entry name" value="SEGMENTATION PROTEIN RUNT"/>
    <property type="match status" value="1"/>
</dbReference>
<keyword evidence="3" id="KW-0804">Transcription</keyword>
<dbReference type="InterPro" id="IPR012346">
    <property type="entry name" value="p53/RUNT-type_TF_DNA-bd_sf"/>
</dbReference>
<feature type="region of interest" description="Disordered" evidence="5">
    <location>
        <begin position="443"/>
        <end position="465"/>
    </location>
</feature>
<evidence type="ECO:0000313" key="8">
    <source>
        <dbReference type="RefSeq" id="XP_022247311.1"/>
    </source>
</evidence>
<dbReference type="Gene3D" id="2.60.40.720">
    <property type="match status" value="1"/>
</dbReference>
<evidence type="ECO:0000256" key="5">
    <source>
        <dbReference type="SAM" id="MobiDB-lite"/>
    </source>
</evidence>
<evidence type="ECO:0000256" key="1">
    <source>
        <dbReference type="ARBA" id="ARBA00004123"/>
    </source>
</evidence>
<protein>
    <submittedName>
        <fullName evidence="8">Runt-related transcription factor 1-like isoform X1</fullName>
    </submittedName>
</protein>
<evidence type="ECO:0000313" key="7">
    <source>
        <dbReference type="Proteomes" id="UP000694941"/>
    </source>
</evidence>
<dbReference type="Pfam" id="PF00853">
    <property type="entry name" value="Runt"/>
    <property type="match status" value="1"/>
</dbReference>
<evidence type="ECO:0000256" key="3">
    <source>
        <dbReference type="ARBA" id="ARBA00023163"/>
    </source>
</evidence>
<name>A0ABM1SUK5_LIMPO</name>
<evidence type="ECO:0000256" key="4">
    <source>
        <dbReference type="ARBA" id="ARBA00023242"/>
    </source>
</evidence>
<dbReference type="InterPro" id="IPR000040">
    <property type="entry name" value="AML1_Runt"/>
</dbReference>
<reference evidence="8" key="1">
    <citation type="submission" date="2025-08" db="UniProtKB">
        <authorList>
            <consortium name="RefSeq"/>
        </authorList>
    </citation>
    <scope>IDENTIFICATION</scope>
    <source>
        <tissue evidence="8">Muscle</tissue>
    </source>
</reference>
<dbReference type="GeneID" id="106463586"/>
<gene>
    <name evidence="8" type="primary">LOC106463586</name>
</gene>